<dbReference type="OrthoDB" id="371918at2157"/>
<name>A0A2U9IJI6_9CREN</name>
<dbReference type="SUPFAM" id="SSF52540">
    <property type="entry name" value="P-loop containing nucleoside triphosphate hydrolases"/>
    <property type="match status" value="1"/>
</dbReference>
<dbReference type="Gene3D" id="3.40.50.300">
    <property type="entry name" value="P-loop containing nucleotide triphosphate hydrolases"/>
    <property type="match status" value="1"/>
</dbReference>
<accession>A0A2U9IJI6</accession>
<sequence length="407" mass="47546">MNCMDLKRLLLDQRTRLERKFEREKIIERDVPDLKKYLRSPNVLAILGVRRSGKSTLAEMLVRGSNYAYVNFDDDRLLGVKSFEEIERAIYELYGGEVDYFLFDEIHNFNGWELFVSRLREEGKKVIITGSNSQMLSGELSTHLTGRHVDFTLFPFSFSEYLRFKGVKLEQQNGVYTTLSESIAKSELENYIRLGGFPEVHKISEEMLQQIISDIIYKDIVYKLKIKRIRTFQNFALSLLKYYSSEISLNKIAKMLKLSINTVEEWFNGMLNAFLILTAERYSESPKGILLFPKKVYVVDPGIISQYLLDSSMGRIMENLVAIHLARKDEKLVFFKSMKNEVDFVTQDSLIQVTYAESIEDIPRRETESLREVSKVVKGRKKVIITWGYEDKIEDIEFIPLWKFLLS</sequence>
<dbReference type="InterPro" id="IPR003593">
    <property type="entry name" value="AAA+_ATPase"/>
</dbReference>
<keyword evidence="3" id="KW-1185">Reference proteome</keyword>
<dbReference type="InterPro" id="IPR025420">
    <property type="entry name" value="DUF4143"/>
</dbReference>
<dbReference type="GeneID" id="36836347"/>
<evidence type="ECO:0000313" key="3">
    <source>
        <dbReference type="Proteomes" id="UP000248410"/>
    </source>
</evidence>
<protein>
    <submittedName>
        <fullName evidence="2">AAA family ATPase</fullName>
    </submittedName>
</protein>
<gene>
    <name evidence="2" type="ORF">DFR86_00220</name>
</gene>
<dbReference type="Pfam" id="PF13173">
    <property type="entry name" value="AAA_14"/>
    <property type="match status" value="1"/>
</dbReference>
<evidence type="ECO:0000313" key="2">
    <source>
        <dbReference type="EMBL" id="AWR96126.1"/>
    </source>
</evidence>
<organism evidence="2 3">
    <name type="scientific">Acidianus sulfidivorans JP7</name>
    <dbReference type="NCBI Taxonomy" id="619593"/>
    <lineage>
        <taxon>Archaea</taxon>
        <taxon>Thermoproteota</taxon>
        <taxon>Thermoprotei</taxon>
        <taxon>Sulfolobales</taxon>
        <taxon>Sulfolobaceae</taxon>
        <taxon>Acidianus</taxon>
    </lineage>
</organism>
<dbReference type="Pfam" id="PF13635">
    <property type="entry name" value="DUF4143"/>
    <property type="match status" value="1"/>
</dbReference>
<dbReference type="Proteomes" id="UP000248410">
    <property type="component" value="Chromosome"/>
</dbReference>
<dbReference type="InterPro" id="IPR027417">
    <property type="entry name" value="P-loop_NTPase"/>
</dbReference>
<proteinExistence type="predicted"/>
<dbReference type="RefSeq" id="WP_110379016.1">
    <property type="nucleotide sequence ID" value="NZ_CP029288.2"/>
</dbReference>
<dbReference type="InterPro" id="IPR041682">
    <property type="entry name" value="AAA_14"/>
</dbReference>
<dbReference type="PANTHER" id="PTHR33295">
    <property type="entry name" value="ATPASE"/>
    <property type="match status" value="1"/>
</dbReference>
<dbReference type="AlphaFoldDB" id="A0A2U9IJI6"/>
<evidence type="ECO:0000259" key="1">
    <source>
        <dbReference type="SMART" id="SM00382"/>
    </source>
</evidence>
<reference evidence="2 3" key="1">
    <citation type="submission" date="2018-05" db="EMBL/GenBank/DDBJ databases">
        <title>Complete Genome Sequences of Extremely Thermoacidophilic, Metal-Mobilizing Type-Strain Members of the Archaeal Family Sulfolobaceae: Acidianus brierleyi DSM-1651T, Acidianus sulfidivorans DSM-18786T, Metallosphaera hakonensis DSM-7519T, and Metallosphaera prunae DSM-10039T.</title>
        <authorList>
            <person name="Counts J.A."/>
            <person name="Kelly R.M."/>
        </authorList>
    </citation>
    <scope>NUCLEOTIDE SEQUENCE [LARGE SCALE GENOMIC DNA]</scope>
    <source>
        <strain evidence="2 3">JP7</strain>
    </source>
</reference>
<dbReference type="KEGG" id="asul:DFR86_00220"/>
<dbReference type="EMBL" id="CP029288">
    <property type="protein sequence ID" value="AWR96126.1"/>
    <property type="molecule type" value="Genomic_DNA"/>
</dbReference>
<dbReference type="PANTHER" id="PTHR33295:SF19">
    <property type="entry name" value="ARCHAEAL ATPASE"/>
    <property type="match status" value="1"/>
</dbReference>
<dbReference type="SMART" id="SM00382">
    <property type="entry name" value="AAA"/>
    <property type="match status" value="1"/>
</dbReference>
<feature type="domain" description="AAA+ ATPase" evidence="1">
    <location>
        <begin position="40"/>
        <end position="155"/>
    </location>
</feature>